<dbReference type="PANTHER" id="PTHR31707">
    <property type="entry name" value="PECTINESTERASE"/>
    <property type="match status" value="1"/>
</dbReference>
<keyword evidence="4" id="KW-0964">Secreted</keyword>
<keyword evidence="4" id="KW-0732">Signal</keyword>
<reference evidence="6" key="2">
    <citation type="submission" date="2023-06" db="EMBL/GenBank/DDBJ databases">
        <authorList>
            <person name="Swenson N.G."/>
            <person name="Wegrzyn J.L."/>
            <person name="Mcevoy S.L."/>
        </authorList>
    </citation>
    <scope>NUCLEOTIDE SEQUENCE</scope>
    <source>
        <strain evidence="6">NS2018</strain>
        <tissue evidence="6">Leaf</tissue>
    </source>
</reference>
<keyword evidence="4" id="KW-0134">Cell wall</keyword>
<dbReference type="GO" id="GO:0042545">
    <property type="term" value="P:cell wall modification"/>
    <property type="evidence" value="ECO:0007669"/>
    <property type="project" value="UniProtKB-UniRule"/>
</dbReference>
<dbReference type="GO" id="GO:0045490">
    <property type="term" value="P:pectin catabolic process"/>
    <property type="evidence" value="ECO:0007669"/>
    <property type="project" value="UniProtKB-UniRule"/>
</dbReference>
<evidence type="ECO:0000313" key="6">
    <source>
        <dbReference type="EMBL" id="KAK0599651.1"/>
    </source>
</evidence>
<evidence type="ECO:0000256" key="1">
    <source>
        <dbReference type="ARBA" id="ARBA00005184"/>
    </source>
</evidence>
<keyword evidence="7" id="KW-1185">Reference proteome</keyword>
<reference evidence="6" key="1">
    <citation type="journal article" date="2022" name="Plant J.">
        <title>Strategies of tolerance reflected in two North American maple genomes.</title>
        <authorList>
            <person name="McEvoy S.L."/>
            <person name="Sezen U.U."/>
            <person name="Trouern-Trend A."/>
            <person name="McMahon S.M."/>
            <person name="Schaberg P.G."/>
            <person name="Yang J."/>
            <person name="Wegrzyn J.L."/>
            <person name="Swenson N.G."/>
        </authorList>
    </citation>
    <scope>NUCLEOTIDE SEQUENCE</scope>
    <source>
        <strain evidence="6">NS2018</strain>
    </source>
</reference>
<protein>
    <recommendedName>
        <fullName evidence="4">Pectinesterase</fullName>
        <ecNumber evidence="4">3.1.1.11</ecNumber>
    </recommendedName>
</protein>
<dbReference type="InterPro" id="IPR012334">
    <property type="entry name" value="Pectin_lyas_fold"/>
</dbReference>
<evidence type="ECO:0000256" key="3">
    <source>
        <dbReference type="ARBA" id="ARBA00023085"/>
    </source>
</evidence>
<feature type="domain" description="Pectinesterase catalytic" evidence="5">
    <location>
        <begin position="25"/>
        <end position="93"/>
    </location>
</feature>
<dbReference type="EC" id="3.1.1.11" evidence="4"/>
<comment type="function">
    <text evidence="4">Acts in the modification of cell walls via demethylesterification of cell wall pectin.</text>
</comment>
<evidence type="ECO:0000313" key="7">
    <source>
        <dbReference type="Proteomes" id="UP001168877"/>
    </source>
</evidence>
<dbReference type="InterPro" id="IPR018040">
    <property type="entry name" value="Pectinesterase_Tyr_AS"/>
</dbReference>
<dbReference type="SUPFAM" id="SSF51126">
    <property type="entry name" value="Pectin lyase-like"/>
    <property type="match status" value="1"/>
</dbReference>
<comment type="caution">
    <text evidence="6">The sequence shown here is derived from an EMBL/GenBank/DDBJ whole genome shotgun (WGS) entry which is preliminary data.</text>
</comment>
<proteinExistence type="predicted"/>
<evidence type="ECO:0000256" key="4">
    <source>
        <dbReference type="RuleBase" id="RU000589"/>
    </source>
</evidence>
<dbReference type="EMBL" id="JAUESC010000003">
    <property type="protein sequence ID" value="KAK0599651.1"/>
    <property type="molecule type" value="Genomic_DNA"/>
</dbReference>
<organism evidence="6 7">
    <name type="scientific">Acer saccharum</name>
    <name type="common">Sugar maple</name>
    <dbReference type="NCBI Taxonomy" id="4024"/>
    <lineage>
        <taxon>Eukaryota</taxon>
        <taxon>Viridiplantae</taxon>
        <taxon>Streptophyta</taxon>
        <taxon>Embryophyta</taxon>
        <taxon>Tracheophyta</taxon>
        <taxon>Spermatophyta</taxon>
        <taxon>Magnoliopsida</taxon>
        <taxon>eudicotyledons</taxon>
        <taxon>Gunneridae</taxon>
        <taxon>Pentapetalae</taxon>
        <taxon>rosids</taxon>
        <taxon>malvids</taxon>
        <taxon>Sapindales</taxon>
        <taxon>Sapindaceae</taxon>
        <taxon>Hippocastanoideae</taxon>
        <taxon>Acereae</taxon>
        <taxon>Acer</taxon>
    </lineage>
</organism>
<accession>A0AA39W2G2</accession>
<keyword evidence="3 4" id="KW-0063">Aspartyl esterase</keyword>
<sequence length="108" mass="11577">MSIPVIAFLLLQSLLATVSAQPPNLTMALDGTCDYHSITEVVRAIPNNSLNLFRIYIKAGVYNENVVIAAEKGNVILSGDEMYKTVIISTRSQKITGHGIGDSAALSK</sequence>
<evidence type="ECO:0000256" key="2">
    <source>
        <dbReference type="ARBA" id="ARBA00022801"/>
    </source>
</evidence>
<comment type="subcellular location">
    <subcellularLocation>
        <location evidence="4">Secreted</location>
        <location evidence="4">Cell wall</location>
    </subcellularLocation>
</comment>
<dbReference type="Proteomes" id="UP001168877">
    <property type="component" value="Unassembled WGS sequence"/>
</dbReference>
<keyword evidence="2 4" id="KW-0378">Hydrolase</keyword>
<name>A0AA39W2G2_ACESA</name>
<feature type="chain" id="PRO_5041488536" description="Pectinesterase" evidence="4">
    <location>
        <begin position="21"/>
        <end position="108"/>
    </location>
</feature>
<feature type="signal peptide" evidence="4">
    <location>
        <begin position="1"/>
        <end position="20"/>
    </location>
</feature>
<dbReference type="PROSITE" id="PS00800">
    <property type="entry name" value="PECTINESTERASE_1"/>
    <property type="match status" value="1"/>
</dbReference>
<dbReference type="InterPro" id="IPR011050">
    <property type="entry name" value="Pectin_lyase_fold/virulence"/>
</dbReference>
<gene>
    <name evidence="6" type="ORF">LWI29_007326</name>
</gene>
<evidence type="ECO:0000259" key="5">
    <source>
        <dbReference type="Pfam" id="PF01095"/>
    </source>
</evidence>
<dbReference type="Pfam" id="PF01095">
    <property type="entry name" value="Pectinesterase"/>
    <property type="match status" value="1"/>
</dbReference>
<keyword evidence="4" id="KW-0961">Cell wall biogenesis/degradation</keyword>
<dbReference type="GO" id="GO:0030599">
    <property type="term" value="F:pectinesterase activity"/>
    <property type="evidence" value="ECO:0007669"/>
    <property type="project" value="UniProtKB-UniRule"/>
</dbReference>
<dbReference type="InterPro" id="IPR000070">
    <property type="entry name" value="Pectinesterase_cat"/>
</dbReference>
<dbReference type="Gene3D" id="2.160.20.10">
    <property type="entry name" value="Single-stranded right-handed beta-helix, Pectin lyase-like"/>
    <property type="match status" value="1"/>
</dbReference>
<dbReference type="AlphaFoldDB" id="A0AA39W2G2"/>
<comment type="catalytic activity">
    <reaction evidence="4">
        <text>[(1-&gt;4)-alpha-D-galacturonosyl methyl ester](n) + n H2O = [(1-&gt;4)-alpha-D-galacturonosyl](n) + n methanol + n H(+)</text>
        <dbReference type="Rhea" id="RHEA:22380"/>
        <dbReference type="Rhea" id="RHEA-COMP:14570"/>
        <dbReference type="Rhea" id="RHEA-COMP:14573"/>
        <dbReference type="ChEBI" id="CHEBI:15377"/>
        <dbReference type="ChEBI" id="CHEBI:15378"/>
        <dbReference type="ChEBI" id="CHEBI:17790"/>
        <dbReference type="ChEBI" id="CHEBI:140522"/>
        <dbReference type="ChEBI" id="CHEBI:140523"/>
        <dbReference type="EC" id="3.1.1.11"/>
    </reaction>
</comment>
<comment type="pathway">
    <text evidence="1 4">Glycan metabolism; pectin degradation; 2-dehydro-3-deoxy-D-gluconate from pectin: step 1/5.</text>
</comment>